<comment type="caution">
    <text evidence="2">The sequence shown here is derived from an EMBL/GenBank/DDBJ whole genome shotgun (WGS) entry which is preliminary data.</text>
</comment>
<reference evidence="2 3" key="1">
    <citation type="submission" date="2018-11" db="EMBL/GenBank/DDBJ databases">
        <authorList>
            <person name="Jang G.I."/>
            <person name="Hwang C.Y."/>
        </authorList>
    </citation>
    <scope>NUCLEOTIDE SEQUENCE [LARGE SCALE GENOMIC DNA]</scope>
    <source>
        <strain evidence="2 3">SSM26</strain>
    </source>
</reference>
<feature type="compositionally biased region" description="Basic residues" evidence="1">
    <location>
        <begin position="1"/>
        <end position="12"/>
    </location>
</feature>
<evidence type="ECO:0000256" key="1">
    <source>
        <dbReference type="SAM" id="MobiDB-lite"/>
    </source>
</evidence>
<sequence>MNREPHRRHVKDNRRSQEIPAPSLRQYALKWGKSGQVEINRQRPSRNKIRDRVGSGITPAALSHHRTCGSAYGGS</sequence>
<keyword evidence="3" id="KW-1185">Reference proteome</keyword>
<proteinExistence type="predicted"/>
<organism evidence="2 3">
    <name type="scientific">Pseudomonas neustonica</name>
    <dbReference type="NCBI Taxonomy" id="2487346"/>
    <lineage>
        <taxon>Bacteria</taxon>
        <taxon>Pseudomonadati</taxon>
        <taxon>Pseudomonadota</taxon>
        <taxon>Gammaproteobacteria</taxon>
        <taxon>Pseudomonadales</taxon>
        <taxon>Pseudomonadaceae</taxon>
        <taxon>Pseudomonas</taxon>
    </lineage>
</organism>
<evidence type="ECO:0000313" key="2">
    <source>
        <dbReference type="EMBL" id="ROZ81056.1"/>
    </source>
</evidence>
<protein>
    <submittedName>
        <fullName evidence="2">Uncharacterized protein</fullName>
    </submittedName>
</protein>
<dbReference type="Proteomes" id="UP000275199">
    <property type="component" value="Unassembled WGS sequence"/>
</dbReference>
<gene>
    <name evidence="2" type="ORF">EF096_18270</name>
</gene>
<feature type="region of interest" description="Disordered" evidence="1">
    <location>
        <begin position="1"/>
        <end position="21"/>
    </location>
</feature>
<evidence type="ECO:0000313" key="3">
    <source>
        <dbReference type="Proteomes" id="UP000275199"/>
    </source>
</evidence>
<accession>A0ABX9XDB4</accession>
<dbReference type="EMBL" id="RKKU01000034">
    <property type="protein sequence ID" value="ROZ81056.1"/>
    <property type="molecule type" value="Genomic_DNA"/>
</dbReference>
<name>A0ABX9XDB4_9PSED</name>